<proteinExistence type="predicted"/>
<sequence length="147" mass="16454">MLKFKNLLSKCDAFVKRFSCLRCQRAKGQIPSNGNKAPIVPIVAVPDTLEPVVCAVCRKCDGRFDSRHFNAKTCLRHTGQLAPNWYCGFWDDTDLDVDTPYMRGIYPEGFEWTCCGQDGESKGCTADYHEADSEAWAGNSQKLGSKF</sequence>
<dbReference type="Proteomes" id="UP001360953">
    <property type="component" value="Unassembled WGS sequence"/>
</dbReference>
<dbReference type="GeneID" id="92028754"/>
<dbReference type="PANTHER" id="PTHR38167">
    <property type="entry name" value="C2H2-TYPE DOMAIN-CONTAINING PROTEIN"/>
    <property type="match status" value="1"/>
</dbReference>
<dbReference type="PANTHER" id="PTHR38167:SF1">
    <property type="entry name" value="C2H2-TYPE DOMAIN-CONTAINING PROTEIN"/>
    <property type="match status" value="1"/>
</dbReference>
<gene>
    <name evidence="1" type="ORF">J3D65DRAFT_391917</name>
</gene>
<organism evidence="1 2">
    <name type="scientific">Phyllosticta citribraziliensis</name>
    <dbReference type="NCBI Taxonomy" id="989973"/>
    <lineage>
        <taxon>Eukaryota</taxon>
        <taxon>Fungi</taxon>
        <taxon>Dikarya</taxon>
        <taxon>Ascomycota</taxon>
        <taxon>Pezizomycotina</taxon>
        <taxon>Dothideomycetes</taxon>
        <taxon>Dothideomycetes incertae sedis</taxon>
        <taxon>Botryosphaeriales</taxon>
        <taxon>Phyllostictaceae</taxon>
        <taxon>Phyllosticta</taxon>
    </lineage>
</organism>
<evidence type="ECO:0000313" key="2">
    <source>
        <dbReference type="Proteomes" id="UP001360953"/>
    </source>
</evidence>
<evidence type="ECO:0000313" key="1">
    <source>
        <dbReference type="EMBL" id="KAK7535852.1"/>
    </source>
</evidence>
<comment type="caution">
    <text evidence="1">The sequence shown here is derived from an EMBL/GenBank/DDBJ whole genome shotgun (WGS) entry which is preliminary data.</text>
</comment>
<name>A0ABR1LKW9_9PEZI</name>
<reference evidence="1 2" key="1">
    <citation type="submission" date="2024-04" db="EMBL/GenBank/DDBJ databases">
        <title>Phyllosticta paracitricarpa is synonymous to the EU quarantine fungus P. citricarpa based on phylogenomic analyses.</title>
        <authorList>
            <consortium name="Lawrence Berkeley National Laboratory"/>
            <person name="Van ingen-buijs V.A."/>
            <person name="Van westerhoven A.C."/>
            <person name="Haridas S."/>
            <person name="Skiadas P."/>
            <person name="Martin F."/>
            <person name="Groenewald J.Z."/>
            <person name="Crous P.W."/>
            <person name="Seidl M.F."/>
        </authorList>
    </citation>
    <scope>NUCLEOTIDE SEQUENCE [LARGE SCALE GENOMIC DNA]</scope>
    <source>
        <strain evidence="1 2">CPC 17464</strain>
    </source>
</reference>
<keyword evidence="2" id="KW-1185">Reference proteome</keyword>
<dbReference type="RefSeq" id="XP_066654268.1">
    <property type="nucleotide sequence ID" value="XM_066795848.1"/>
</dbReference>
<dbReference type="EMBL" id="JBBPEH010000007">
    <property type="protein sequence ID" value="KAK7535852.1"/>
    <property type="molecule type" value="Genomic_DNA"/>
</dbReference>
<protein>
    <submittedName>
        <fullName evidence="1">Uncharacterized protein</fullName>
    </submittedName>
</protein>
<accession>A0ABR1LKW9</accession>